<dbReference type="EMBL" id="MU167215">
    <property type="protein sequence ID" value="KAG0151083.1"/>
    <property type="molecule type" value="Genomic_DNA"/>
</dbReference>
<gene>
    <name evidence="2" type="ORF">CROQUDRAFT_87204</name>
</gene>
<feature type="region of interest" description="Disordered" evidence="1">
    <location>
        <begin position="102"/>
        <end position="131"/>
    </location>
</feature>
<accession>A0A9P6NVI4</accession>
<comment type="caution">
    <text evidence="2">The sequence shown here is derived from an EMBL/GenBank/DDBJ whole genome shotgun (WGS) entry which is preliminary data.</text>
</comment>
<organism evidence="2 3">
    <name type="scientific">Cronartium quercuum f. sp. fusiforme G11</name>
    <dbReference type="NCBI Taxonomy" id="708437"/>
    <lineage>
        <taxon>Eukaryota</taxon>
        <taxon>Fungi</taxon>
        <taxon>Dikarya</taxon>
        <taxon>Basidiomycota</taxon>
        <taxon>Pucciniomycotina</taxon>
        <taxon>Pucciniomycetes</taxon>
        <taxon>Pucciniales</taxon>
        <taxon>Coleosporiaceae</taxon>
        <taxon>Cronartium</taxon>
    </lineage>
</organism>
<dbReference type="Proteomes" id="UP000886653">
    <property type="component" value="Unassembled WGS sequence"/>
</dbReference>
<keyword evidence="3" id="KW-1185">Reference proteome</keyword>
<proteinExistence type="predicted"/>
<protein>
    <submittedName>
        <fullName evidence="2">Uncharacterized protein</fullName>
    </submittedName>
</protein>
<reference evidence="2" key="1">
    <citation type="submission" date="2013-11" db="EMBL/GenBank/DDBJ databases">
        <title>Genome sequence of the fusiform rust pathogen reveals effectors for host alternation and coevolution with pine.</title>
        <authorList>
            <consortium name="DOE Joint Genome Institute"/>
            <person name="Smith K."/>
            <person name="Pendleton A."/>
            <person name="Kubisiak T."/>
            <person name="Anderson C."/>
            <person name="Salamov A."/>
            <person name="Aerts A."/>
            <person name="Riley R."/>
            <person name="Clum A."/>
            <person name="Lindquist E."/>
            <person name="Ence D."/>
            <person name="Campbell M."/>
            <person name="Kronenberg Z."/>
            <person name="Feau N."/>
            <person name="Dhillon B."/>
            <person name="Hamelin R."/>
            <person name="Burleigh J."/>
            <person name="Smith J."/>
            <person name="Yandell M."/>
            <person name="Nelson C."/>
            <person name="Grigoriev I."/>
            <person name="Davis J."/>
        </authorList>
    </citation>
    <scope>NUCLEOTIDE SEQUENCE</scope>
    <source>
        <strain evidence="2">G11</strain>
    </source>
</reference>
<dbReference type="AlphaFoldDB" id="A0A9P6NVI4"/>
<evidence type="ECO:0000313" key="3">
    <source>
        <dbReference type="Proteomes" id="UP000886653"/>
    </source>
</evidence>
<evidence type="ECO:0000256" key="1">
    <source>
        <dbReference type="SAM" id="MobiDB-lite"/>
    </source>
</evidence>
<name>A0A9P6NVI4_9BASI</name>
<feature type="compositionally biased region" description="Polar residues" evidence="1">
    <location>
        <begin position="112"/>
        <end position="128"/>
    </location>
</feature>
<evidence type="ECO:0000313" key="2">
    <source>
        <dbReference type="EMBL" id="KAG0151083.1"/>
    </source>
</evidence>
<sequence>MGNDGASLFKSGVVCSVVDQVELEGLVVNLCRLLMKKLAFGLELVKKADKQNQTIKYPGDPQYFAGSLIEDLKSGGGGTEKETEWDHQSYRTSKLALLLEDRHPQRKGTAVEPTNQSLTQAESSTPSPKQWLGHILIPKSKRSFASKLAMTSIRS</sequence>